<dbReference type="Proteomes" id="UP001215598">
    <property type="component" value="Unassembled WGS sequence"/>
</dbReference>
<keyword evidence="5 9" id="KW-0067">ATP-binding</keyword>
<dbReference type="SUPFAM" id="SSF52374">
    <property type="entry name" value="Nucleotidylyl transferase"/>
    <property type="match status" value="1"/>
</dbReference>
<evidence type="ECO:0000256" key="7">
    <source>
        <dbReference type="ARBA" id="ARBA00023146"/>
    </source>
</evidence>
<dbReference type="InterPro" id="IPR007639">
    <property type="entry name" value="Gln-tRNA-synth_Ib_RNA-bd_N"/>
</dbReference>
<evidence type="ECO:0000259" key="12">
    <source>
        <dbReference type="Pfam" id="PF03950"/>
    </source>
</evidence>
<dbReference type="EMBL" id="JARKIB010000331">
    <property type="protein sequence ID" value="KAJ7714060.1"/>
    <property type="molecule type" value="Genomic_DNA"/>
</dbReference>
<evidence type="ECO:0000256" key="6">
    <source>
        <dbReference type="ARBA" id="ARBA00022917"/>
    </source>
</evidence>
<dbReference type="InterPro" id="IPR011035">
    <property type="entry name" value="Ribosomal_bL25/Gln-tRNA_synth"/>
</dbReference>
<dbReference type="InterPro" id="IPR020056">
    <property type="entry name" value="Rbsml_bL25/Gln-tRNA_synth_N"/>
</dbReference>
<dbReference type="Pfam" id="PF04558">
    <property type="entry name" value="tRNA_synt_1c_R1"/>
    <property type="match status" value="1"/>
</dbReference>
<comment type="catalytic activity">
    <reaction evidence="8">
        <text>tRNA(Gln) + L-glutamine + ATP = L-glutaminyl-tRNA(Gln) + AMP + diphosphate</text>
        <dbReference type="Rhea" id="RHEA:20121"/>
        <dbReference type="Rhea" id="RHEA-COMP:9662"/>
        <dbReference type="Rhea" id="RHEA-COMP:9681"/>
        <dbReference type="ChEBI" id="CHEBI:30616"/>
        <dbReference type="ChEBI" id="CHEBI:33019"/>
        <dbReference type="ChEBI" id="CHEBI:58359"/>
        <dbReference type="ChEBI" id="CHEBI:78442"/>
        <dbReference type="ChEBI" id="CHEBI:78521"/>
        <dbReference type="ChEBI" id="CHEBI:456215"/>
        <dbReference type="EC" id="6.1.1.18"/>
    </reaction>
</comment>
<evidence type="ECO:0000313" key="14">
    <source>
        <dbReference type="EMBL" id="KAJ7714060.1"/>
    </source>
</evidence>
<keyword evidence="15" id="KW-1185">Reference proteome</keyword>
<dbReference type="Pfam" id="PF03950">
    <property type="entry name" value="tRNA-synt_1c_C"/>
    <property type="match status" value="1"/>
</dbReference>
<protein>
    <recommendedName>
        <fullName evidence="2">glutamine--tRNA ligase</fullName>
        <ecNumber evidence="2">6.1.1.18</ecNumber>
    </recommendedName>
</protein>
<dbReference type="GO" id="GO:0004819">
    <property type="term" value="F:glutamine-tRNA ligase activity"/>
    <property type="evidence" value="ECO:0007669"/>
    <property type="project" value="UniProtKB-EC"/>
</dbReference>
<evidence type="ECO:0000256" key="9">
    <source>
        <dbReference type="RuleBase" id="RU363037"/>
    </source>
</evidence>
<accession>A0AAD7H733</accession>
<evidence type="ECO:0000259" key="13">
    <source>
        <dbReference type="Pfam" id="PF04558"/>
    </source>
</evidence>
<dbReference type="InterPro" id="IPR014729">
    <property type="entry name" value="Rossmann-like_a/b/a_fold"/>
</dbReference>
<feature type="domain" description="Glutamyl/glutaminyl-tRNA synthetase class Ib anti-codon binding" evidence="12">
    <location>
        <begin position="497"/>
        <end position="597"/>
    </location>
</feature>
<dbReference type="SUPFAM" id="SSF50715">
    <property type="entry name" value="Ribosomal protein L25-like"/>
    <property type="match status" value="1"/>
</dbReference>
<keyword evidence="7 9" id="KW-0030">Aminoacyl-tRNA synthetase</keyword>
<comment type="caution">
    <text evidence="14">The sequence shown here is derived from an EMBL/GenBank/DDBJ whole genome shotgun (WGS) entry which is preliminary data.</text>
</comment>
<name>A0AAD7H733_9AGAR</name>
<reference evidence="14" key="1">
    <citation type="submission" date="2023-03" db="EMBL/GenBank/DDBJ databases">
        <title>Massive genome expansion in bonnet fungi (Mycena s.s.) driven by repeated elements and novel gene families across ecological guilds.</title>
        <authorList>
            <consortium name="Lawrence Berkeley National Laboratory"/>
            <person name="Harder C.B."/>
            <person name="Miyauchi S."/>
            <person name="Viragh M."/>
            <person name="Kuo A."/>
            <person name="Thoen E."/>
            <person name="Andreopoulos B."/>
            <person name="Lu D."/>
            <person name="Skrede I."/>
            <person name="Drula E."/>
            <person name="Henrissat B."/>
            <person name="Morin E."/>
            <person name="Kohler A."/>
            <person name="Barry K."/>
            <person name="LaButti K."/>
            <person name="Morin E."/>
            <person name="Salamov A."/>
            <person name="Lipzen A."/>
            <person name="Mereny Z."/>
            <person name="Hegedus B."/>
            <person name="Baldrian P."/>
            <person name="Stursova M."/>
            <person name="Weitz H."/>
            <person name="Taylor A."/>
            <person name="Grigoriev I.V."/>
            <person name="Nagy L.G."/>
            <person name="Martin F."/>
            <person name="Kauserud H."/>
        </authorList>
    </citation>
    <scope>NUCLEOTIDE SEQUENCE</scope>
    <source>
        <strain evidence="14">CBHHK182m</strain>
    </source>
</reference>
<dbReference type="GO" id="GO:0005524">
    <property type="term" value="F:ATP binding"/>
    <property type="evidence" value="ECO:0007669"/>
    <property type="project" value="UniProtKB-KW"/>
</dbReference>
<keyword evidence="10" id="KW-0732">Signal</keyword>
<evidence type="ECO:0000256" key="8">
    <source>
        <dbReference type="ARBA" id="ARBA00048270"/>
    </source>
</evidence>
<dbReference type="InterPro" id="IPR042558">
    <property type="entry name" value="Gln-tRNA-synth_Ib_RNA-bd_N_1"/>
</dbReference>
<proteinExistence type="inferred from homology"/>
<evidence type="ECO:0000256" key="4">
    <source>
        <dbReference type="ARBA" id="ARBA00022741"/>
    </source>
</evidence>
<dbReference type="Gene3D" id="3.40.50.620">
    <property type="entry name" value="HUPs"/>
    <property type="match status" value="2"/>
</dbReference>
<dbReference type="Gene3D" id="2.40.240.10">
    <property type="entry name" value="Ribosomal Protein L25, Chain P"/>
    <property type="match status" value="2"/>
</dbReference>
<evidence type="ECO:0000256" key="10">
    <source>
        <dbReference type="SAM" id="SignalP"/>
    </source>
</evidence>
<feature type="signal peptide" evidence="10">
    <location>
        <begin position="1"/>
        <end position="25"/>
    </location>
</feature>
<evidence type="ECO:0000256" key="5">
    <source>
        <dbReference type="ARBA" id="ARBA00022840"/>
    </source>
</evidence>
<feature type="domain" description="Glutaminyl-tRNA synthetase class Ib non-specific RNA-binding" evidence="13">
    <location>
        <begin position="49"/>
        <end position="151"/>
    </location>
</feature>
<evidence type="ECO:0000259" key="11">
    <source>
        <dbReference type="Pfam" id="PF00749"/>
    </source>
</evidence>
<sequence>MDTLFWRARESALLLALGLAPGKVANICRDPDAVARVMQLVDAGAGFVASLALNGGSIDGGQRLYILRYVVEDEIASQIQLTEAINYFKKDGDLEDEVAFRAACGAGIKLTREDIYATVKSKVKTSVASWDDLRTTLAALKLAPELKWADPVILREETEAVLTVLSGSRAEQVDTISSPPNNIFQEGFLPSLHKPGENPQIDDKLRLEHIGATGGKVVTRFPPERYAKAIAVNFGYAEYHGGRCILRYDDTNPSKEAQLYFDNILTTIRWLGIEPDRVTYSSDYFDTPFEKAVELTKKDKAYVCLCTFDESLAMFEQMKEGHPDLVSASLCMKQDLEDPKPQMWDLVAYRSHAHVHPRTGTRWKIYPTYDFTHCLVDSFENISHSLCTSEFAGSRQSYEWLCHALEVYTPRQYEYGRLNLTHTVMSKRRLHRLIHDGLVDGWDDIRLPTLVALRRRGVPPEAIMDFVRGLGVMTAMAVTNLVKFEESVRRFLEPLVPRLFLVLRPVKVILENLPDDFLLMVEKPYHPKNPNIGTSTVLFTRVIYIDADDFRVSSSNDYLRLSPGGSVGLLHVPHPITCISFEADDAGNVQTIIARYHNDGSTFAKPRAFIHWVADCPEQQSPVRVDQARLVGPLFKSPNPSGEEGIDENSLDIYTDAMIDVAFWTVTKDALRASREAARARIAAATNSSAVRPITEAELMGHECVRFQGTRVGYFCLDSDSSLSVLHLGSSTREALVLNRIVSLKDGDASRVAK</sequence>
<feature type="domain" description="Glutamyl/glutaminyl-tRNA synthetase class Ib catalytic" evidence="11">
    <location>
        <begin position="309"/>
        <end position="487"/>
    </location>
</feature>
<feature type="chain" id="PRO_5041912042" description="glutamine--tRNA ligase" evidence="10">
    <location>
        <begin position="26"/>
        <end position="754"/>
    </location>
</feature>
<dbReference type="Pfam" id="PF00749">
    <property type="entry name" value="tRNA-synt_1c"/>
    <property type="match status" value="1"/>
</dbReference>
<keyword evidence="4 9" id="KW-0547">Nucleotide-binding</keyword>
<evidence type="ECO:0000256" key="3">
    <source>
        <dbReference type="ARBA" id="ARBA00022598"/>
    </source>
</evidence>
<dbReference type="GO" id="GO:0005829">
    <property type="term" value="C:cytosol"/>
    <property type="evidence" value="ECO:0007669"/>
    <property type="project" value="TreeGrafter"/>
</dbReference>
<dbReference type="InterPro" id="IPR020059">
    <property type="entry name" value="Glu/Gln-tRNA-synth_Ib_codon-bd"/>
</dbReference>
<keyword evidence="3 9" id="KW-0436">Ligase</keyword>
<evidence type="ECO:0000313" key="15">
    <source>
        <dbReference type="Proteomes" id="UP001215598"/>
    </source>
</evidence>
<gene>
    <name evidence="14" type="ORF">B0H16DRAFT_1667261</name>
</gene>
<dbReference type="PANTHER" id="PTHR43097:SF4">
    <property type="entry name" value="GLUTAMINE--TRNA LIGASE"/>
    <property type="match status" value="1"/>
</dbReference>
<dbReference type="GO" id="GO:0006425">
    <property type="term" value="P:glutaminyl-tRNA aminoacylation"/>
    <property type="evidence" value="ECO:0007669"/>
    <property type="project" value="TreeGrafter"/>
</dbReference>
<dbReference type="InterPro" id="IPR020058">
    <property type="entry name" value="Glu/Gln-tRNA-synth_Ib_cat-dom"/>
</dbReference>
<dbReference type="InterPro" id="IPR050132">
    <property type="entry name" value="Gln/Glu-tRNA_Ligase"/>
</dbReference>
<dbReference type="Gene3D" id="1.10.8.1290">
    <property type="entry name" value="Glutaminyl-tRNA synthetase, non-specific RNA binding region part 1, domain 1"/>
    <property type="match status" value="1"/>
</dbReference>
<organism evidence="14 15">
    <name type="scientific">Mycena metata</name>
    <dbReference type="NCBI Taxonomy" id="1033252"/>
    <lineage>
        <taxon>Eukaryota</taxon>
        <taxon>Fungi</taxon>
        <taxon>Dikarya</taxon>
        <taxon>Basidiomycota</taxon>
        <taxon>Agaricomycotina</taxon>
        <taxon>Agaricomycetes</taxon>
        <taxon>Agaricomycetidae</taxon>
        <taxon>Agaricales</taxon>
        <taxon>Marasmiineae</taxon>
        <taxon>Mycenaceae</taxon>
        <taxon>Mycena</taxon>
    </lineage>
</organism>
<dbReference type="EC" id="6.1.1.18" evidence="2"/>
<comment type="similarity">
    <text evidence="1 9">Belongs to the class-I aminoacyl-tRNA synthetase family.</text>
</comment>
<dbReference type="PANTHER" id="PTHR43097">
    <property type="entry name" value="GLUTAMINE-TRNA LIGASE"/>
    <property type="match status" value="1"/>
</dbReference>
<dbReference type="FunFam" id="2.40.240.10:FF:000007">
    <property type="entry name" value="Glutamine--tRNA ligase"/>
    <property type="match status" value="1"/>
</dbReference>
<evidence type="ECO:0000256" key="2">
    <source>
        <dbReference type="ARBA" id="ARBA00012836"/>
    </source>
</evidence>
<evidence type="ECO:0000256" key="1">
    <source>
        <dbReference type="ARBA" id="ARBA00005594"/>
    </source>
</evidence>
<keyword evidence="6 9" id="KW-0648">Protein biosynthesis</keyword>
<dbReference type="AlphaFoldDB" id="A0AAD7H733"/>